<feature type="region of interest" description="Disordered" evidence="1">
    <location>
        <begin position="65"/>
        <end position="149"/>
    </location>
</feature>
<evidence type="ECO:0000256" key="1">
    <source>
        <dbReference type="SAM" id="MobiDB-lite"/>
    </source>
</evidence>
<sequence length="149" mass="15414">MPGIKEVTFSAREMEVLALAWQCMETPPKIDMVKLAALTGYTPGSASVTLGNIKRKIKLVGDSAAADASAASLPAPTAPTSTPRKRKTKNPLENKSPTKSAKKSSPAADARSPSASSSSSAAAAAAAPMDPDDEDLDDVVAVKKEEPMF</sequence>
<proteinExistence type="predicted"/>
<keyword evidence="3" id="KW-1185">Reference proteome</keyword>
<dbReference type="AlphaFoldDB" id="R0JKB6"/>
<gene>
    <name evidence="2" type="ORF">SETTUDRAFT_181858</name>
</gene>
<dbReference type="RefSeq" id="XP_008031114.1">
    <property type="nucleotide sequence ID" value="XM_008032923.1"/>
</dbReference>
<organism evidence="2 3">
    <name type="scientific">Exserohilum turcicum (strain 28A)</name>
    <name type="common">Northern leaf blight fungus</name>
    <name type="synonym">Setosphaeria turcica</name>
    <dbReference type="NCBI Taxonomy" id="671987"/>
    <lineage>
        <taxon>Eukaryota</taxon>
        <taxon>Fungi</taxon>
        <taxon>Dikarya</taxon>
        <taxon>Ascomycota</taxon>
        <taxon>Pezizomycotina</taxon>
        <taxon>Dothideomycetes</taxon>
        <taxon>Pleosporomycetidae</taxon>
        <taxon>Pleosporales</taxon>
        <taxon>Pleosporineae</taxon>
        <taxon>Pleosporaceae</taxon>
        <taxon>Exserohilum</taxon>
    </lineage>
</organism>
<evidence type="ECO:0000313" key="2">
    <source>
        <dbReference type="EMBL" id="EOA81738.1"/>
    </source>
</evidence>
<feature type="compositionally biased region" description="Low complexity" evidence="1">
    <location>
        <begin position="95"/>
        <end position="128"/>
    </location>
</feature>
<dbReference type="Proteomes" id="UP000016935">
    <property type="component" value="Unassembled WGS sequence"/>
</dbReference>
<evidence type="ECO:0000313" key="3">
    <source>
        <dbReference type="Proteomes" id="UP000016935"/>
    </source>
</evidence>
<name>R0JKB6_EXST2</name>
<protein>
    <submittedName>
        <fullName evidence="2">Uncharacterized protein</fullName>
    </submittedName>
</protein>
<dbReference type="OrthoDB" id="5403747at2759"/>
<dbReference type="STRING" id="671987.R0JKB6"/>
<dbReference type="HOGENOM" id="CLU_1651855_0_0_1"/>
<feature type="compositionally biased region" description="Basic and acidic residues" evidence="1">
    <location>
        <begin position="140"/>
        <end position="149"/>
    </location>
</feature>
<feature type="compositionally biased region" description="Low complexity" evidence="1">
    <location>
        <begin position="65"/>
        <end position="82"/>
    </location>
</feature>
<dbReference type="GeneID" id="19401873"/>
<dbReference type="eggNOG" id="ENOG502SW29">
    <property type="taxonomic scope" value="Eukaryota"/>
</dbReference>
<accession>R0JKB6</accession>
<reference evidence="2 3" key="1">
    <citation type="journal article" date="2012" name="PLoS Pathog.">
        <title>Diverse lifestyles and strategies of plant pathogenesis encoded in the genomes of eighteen Dothideomycetes fungi.</title>
        <authorList>
            <person name="Ohm R.A."/>
            <person name="Feau N."/>
            <person name="Henrissat B."/>
            <person name="Schoch C.L."/>
            <person name="Horwitz B.A."/>
            <person name="Barry K.W."/>
            <person name="Condon B.J."/>
            <person name="Copeland A.C."/>
            <person name="Dhillon B."/>
            <person name="Glaser F."/>
            <person name="Hesse C.N."/>
            <person name="Kosti I."/>
            <person name="LaButti K."/>
            <person name="Lindquist E.A."/>
            <person name="Lucas S."/>
            <person name="Salamov A.A."/>
            <person name="Bradshaw R.E."/>
            <person name="Ciuffetti L."/>
            <person name="Hamelin R.C."/>
            <person name="Kema G.H.J."/>
            <person name="Lawrence C."/>
            <person name="Scott J.A."/>
            <person name="Spatafora J.W."/>
            <person name="Turgeon B.G."/>
            <person name="de Wit P.J.G.M."/>
            <person name="Zhong S."/>
            <person name="Goodwin S.B."/>
            <person name="Grigoriev I.V."/>
        </authorList>
    </citation>
    <scope>NUCLEOTIDE SEQUENCE [LARGE SCALE GENOMIC DNA]</scope>
    <source>
        <strain evidence="3">28A</strain>
    </source>
</reference>
<dbReference type="EMBL" id="KB908866">
    <property type="protein sequence ID" value="EOA81738.1"/>
    <property type="molecule type" value="Genomic_DNA"/>
</dbReference>
<reference evidence="2 3" key="2">
    <citation type="journal article" date="2013" name="PLoS Genet.">
        <title>Comparative genome structure, secondary metabolite, and effector coding capacity across Cochliobolus pathogens.</title>
        <authorList>
            <person name="Condon B.J."/>
            <person name="Leng Y."/>
            <person name="Wu D."/>
            <person name="Bushley K.E."/>
            <person name="Ohm R.A."/>
            <person name="Otillar R."/>
            <person name="Martin J."/>
            <person name="Schackwitz W."/>
            <person name="Grimwood J."/>
            <person name="MohdZainudin N."/>
            <person name="Xue C."/>
            <person name="Wang R."/>
            <person name="Manning V.A."/>
            <person name="Dhillon B."/>
            <person name="Tu Z.J."/>
            <person name="Steffenson B.J."/>
            <person name="Salamov A."/>
            <person name="Sun H."/>
            <person name="Lowry S."/>
            <person name="LaButti K."/>
            <person name="Han J."/>
            <person name="Copeland A."/>
            <person name="Lindquist E."/>
            <person name="Barry K."/>
            <person name="Schmutz J."/>
            <person name="Baker S.E."/>
            <person name="Ciuffetti L.M."/>
            <person name="Grigoriev I.V."/>
            <person name="Zhong S."/>
            <person name="Turgeon B.G."/>
        </authorList>
    </citation>
    <scope>NUCLEOTIDE SEQUENCE [LARGE SCALE GENOMIC DNA]</scope>
    <source>
        <strain evidence="3">28A</strain>
    </source>
</reference>